<reference evidence="1 2" key="1">
    <citation type="journal article" date="2023" name="ACS Omega">
        <title>Identification of the Neoaspergillic Acid Biosynthesis Gene Cluster by Establishing an In Vitro CRISPR-Ribonucleoprotein Genetic System in Aspergillus melleus.</title>
        <authorList>
            <person name="Yuan B."/>
            <person name="Grau M.F."/>
            <person name="Murata R.M."/>
            <person name="Torok T."/>
            <person name="Venkateswaran K."/>
            <person name="Stajich J.E."/>
            <person name="Wang C.C.C."/>
        </authorList>
    </citation>
    <scope>NUCLEOTIDE SEQUENCE [LARGE SCALE GENOMIC DNA]</scope>
    <source>
        <strain evidence="1 2">IMV 1140</strain>
    </source>
</reference>
<name>A0ACC3BAS9_9EURO</name>
<keyword evidence="2" id="KW-1185">Reference proteome</keyword>
<organism evidence="1 2">
    <name type="scientific">Aspergillus melleus</name>
    <dbReference type="NCBI Taxonomy" id="138277"/>
    <lineage>
        <taxon>Eukaryota</taxon>
        <taxon>Fungi</taxon>
        <taxon>Dikarya</taxon>
        <taxon>Ascomycota</taxon>
        <taxon>Pezizomycotina</taxon>
        <taxon>Eurotiomycetes</taxon>
        <taxon>Eurotiomycetidae</taxon>
        <taxon>Eurotiales</taxon>
        <taxon>Aspergillaceae</taxon>
        <taxon>Aspergillus</taxon>
        <taxon>Aspergillus subgen. Circumdati</taxon>
    </lineage>
</organism>
<dbReference type="Proteomes" id="UP001177260">
    <property type="component" value="Unassembled WGS sequence"/>
</dbReference>
<accession>A0ACC3BAS9</accession>
<protein>
    <submittedName>
        <fullName evidence="1">Uncharacterized protein</fullName>
    </submittedName>
</protein>
<evidence type="ECO:0000313" key="1">
    <source>
        <dbReference type="EMBL" id="KAK1147565.1"/>
    </source>
</evidence>
<gene>
    <name evidence="1" type="ORF">N8T08_000907</name>
</gene>
<evidence type="ECO:0000313" key="2">
    <source>
        <dbReference type="Proteomes" id="UP001177260"/>
    </source>
</evidence>
<proteinExistence type="predicted"/>
<comment type="caution">
    <text evidence="1">The sequence shown here is derived from an EMBL/GenBank/DDBJ whole genome shotgun (WGS) entry which is preliminary data.</text>
</comment>
<dbReference type="EMBL" id="JAOPJF010000011">
    <property type="protein sequence ID" value="KAK1147565.1"/>
    <property type="molecule type" value="Genomic_DNA"/>
</dbReference>
<sequence length="91" mass="10451">MPDNHTHPLSFDPDTLKFCRLLQRSESSSLYEITLSGNRYCLKFHNNGDPGYAPNGRDMNRFRRELNAYKNLQSSGVCQKGVVPGYYGYIE</sequence>